<accession>A0A395HGB2</accession>
<sequence length="243" mass="27206">DKAHKGLSLRKDDFNQFYSCYQKCLGASIPSKYLPRPPRCFELQFVIEHYGKDLDNSVSTTSGHVSPNLRTHPVFPDESVQPVPIYYDRQARGHSHHIIIECLQSLEHLQELHDAIVESKICGFISQMDNWLSGTLPRVKDESSDSGIIVPSIDIDIPLIPLRNLIYEGVGKYSLIRTSKDVITPHNIIKAVYTILRIESTNLIGDSRVTVGKSIWVEHPTTLSKGLVLVVSIAPRVTVGQKA</sequence>
<dbReference type="AlphaFoldDB" id="A0A395HGB2"/>
<gene>
    <name evidence="1" type="ORF">BO97DRAFT_357954</name>
</gene>
<proteinExistence type="predicted"/>
<dbReference type="EMBL" id="KZ824353">
    <property type="protein sequence ID" value="RAL06790.1"/>
    <property type="molecule type" value="Genomic_DNA"/>
</dbReference>
<dbReference type="VEuPathDB" id="FungiDB:BO97DRAFT_357954"/>
<name>A0A395HGB2_ASPHC</name>
<dbReference type="RefSeq" id="XP_025545944.1">
    <property type="nucleotide sequence ID" value="XM_025692229.1"/>
</dbReference>
<keyword evidence="2" id="KW-1185">Reference proteome</keyword>
<feature type="non-terminal residue" evidence="1">
    <location>
        <position position="1"/>
    </location>
</feature>
<reference evidence="1 2" key="1">
    <citation type="submission" date="2018-02" db="EMBL/GenBank/DDBJ databases">
        <title>The genomes of Aspergillus section Nigri reveals drivers in fungal speciation.</title>
        <authorList>
            <consortium name="DOE Joint Genome Institute"/>
            <person name="Vesth T.C."/>
            <person name="Nybo J."/>
            <person name="Theobald S."/>
            <person name="Brandl J."/>
            <person name="Frisvad J.C."/>
            <person name="Nielsen K.F."/>
            <person name="Lyhne E.K."/>
            <person name="Kogle M.E."/>
            <person name="Kuo A."/>
            <person name="Riley R."/>
            <person name="Clum A."/>
            <person name="Nolan M."/>
            <person name="Lipzen A."/>
            <person name="Salamov A."/>
            <person name="Henrissat B."/>
            <person name="Wiebenga A."/>
            <person name="De vries R.P."/>
            <person name="Grigoriev I.V."/>
            <person name="Mortensen U.H."/>
            <person name="Andersen M.R."/>
            <person name="Baker S.E."/>
        </authorList>
    </citation>
    <scope>NUCLEOTIDE SEQUENCE [LARGE SCALE GENOMIC DNA]</scope>
    <source>
        <strain evidence="1 2">CBS 101889</strain>
    </source>
</reference>
<dbReference type="GeneID" id="37196518"/>
<protein>
    <submittedName>
        <fullName evidence="1">Uncharacterized protein</fullName>
    </submittedName>
</protein>
<evidence type="ECO:0000313" key="1">
    <source>
        <dbReference type="EMBL" id="RAL06790.1"/>
    </source>
</evidence>
<organism evidence="1 2">
    <name type="scientific">Aspergillus homomorphus (strain CBS 101889)</name>
    <dbReference type="NCBI Taxonomy" id="1450537"/>
    <lineage>
        <taxon>Eukaryota</taxon>
        <taxon>Fungi</taxon>
        <taxon>Dikarya</taxon>
        <taxon>Ascomycota</taxon>
        <taxon>Pezizomycotina</taxon>
        <taxon>Eurotiomycetes</taxon>
        <taxon>Eurotiomycetidae</taxon>
        <taxon>Eurotiales</taxon>
        <taxon>Aspergillaceae</taxon>
        <taxon>Aspergillus</taxon>
        <taxon>Aspergillus subgen. Circumdati</taxon>
    </lineage>
</organism>
<dbReference type="OrthoDB" id="4258395at2759"/>
<dbReference type="Proteomes" id="UP000248961">
    <property type="component" value="Unassembled WGS sequence"/>
</dbReference>
<evidence type="ECO:0000313" key="2">
    <source>
        <dbReference type="Proteomes" id="UP000248961"/>
    </source>
</evidence>